<dbReference type="EnsemblMetazoa" id="MESCA002618-RA">
    <property type="protein sequence ID" value="MESCA002618-PA"/>
    <property type="gene ID" value="MESCA002618"/>
</dbReference>
<keyword evidence="3" id="KW-0949">S-adenosyl-L-methionine</keyword>
<dbReference type="AlphaFoldDB" id="T1GGT7"/>
<reference evidence="5" key="1">
    <citation type="submission" date="2013-02" db="EMBL/GenBank/DDBJ databases">
        <authorList>
            <person name="Hughes D."/>
        </authorList>
    </citation>
    <scope>NUCLEOTIDE SEQUENCE</scope>
    <source>
        <strain>Durham</strain>
        <strain evidence="5">NC isolate 2 -- Noor lab</strain>
    </source>
</reference>
<dbReference type="HOGENOM" id="CLU_2323054_0_0_1"/>
<organism evidence="4 5">
    <name type="scientific">Megaselia scalaris</name>
    <name type="common">Humpbacked fly</name>
    <name type="synonym">Phora scalaris</name>
    <dbReference type="NCBI Taxonomy" id="36166"/>
    <lineage>
        <taxon>Eukaryota</taxon>
        <taxon>Metazoa</taxon>
        <taxon>Ecdysozoa</taxon>
        <taxon>Arthropoda</taxon>
        <taxon>Hexapoda</taxon>
        <taxon>Insecta</taxon>
        <taxon>Pterygota</taxon>
        <taxon>Neoptera</taxon>
        <taxon>Endopterygota</taxon>
        <taxon>Diptera</taxon>
        <taxon>Brachycera</taxon>
        <taxon>Muscomorpha</taxon>
        <taxon>Platypezoidea</taxon>
        <taxon>Phoridae</taxon>
        <taxon>Megaseliini</taxon>
        <taxon>Megaselia</taxon>
    </lineage>
</organism>
<evidence type="ECO:0000256" key="3">
    <source>
        <dbReference type="ARBA" id="ARBA00022691"/>
    </source>
</evidence>
<dbReference type="Gene3D" id="1.25.40.10">
    <property type="entry name" value="Tetratricopeptide repeat domain"/>
    <property type="match status" value="1"/>
</dbReference>
<dbReference type="GO" id="GO:0042826">
    <property type="term" value="F:histone deacetylase binding"/>
    <property type="evidence" value="ECO:0007669"/>
    <property type="project" value="TreeGrafter"/>
</dbReference>
<dbReference type="GO" id="GO:0032259">
    <property type="term" value="P:methylation"/>
    <property type="evidence" value="ECO:0007669"/>
    <property type="project" value="UniProtKB-KW"/>
</dbReference>
<dbReference type="GO" id="GO:0008168">
    <property type="term" value="F:methyltransferase activity"/>
    <property type="evidence" value="ECO:0007669"/>
    <property type="project" value="UniProtKB-KW"/>
</dbReference>
<dbReference type="PANTHER" id="PTHR46165:SF7">
    <property type="entry name" value="SET AND MYND DOMAIN-CONTAINING PROTEIN 4"/>
    <property type="match status" value="1"/>
</dbReference>
<dbReference type="GO" id="GO:0005634">
    <property type="term" value="C:nucleus"/>
    <property type="evidence" value="ECO:0007669"/>
    <property type="project" value="TreeGrafter"/>
</dbReference>
<evidence type="ECO:0000256" key="1">
    <source>
        <dbReference type="ARBA" id="ARBA00022603"/>
    </source>
</evidence>
<dbReference type="STRING" id="36166.T1GGT7"/>
<keyword evidence="2" id="KW-0808">Transferase</keyword>
<dbReference type="EMBL" id="CAQQ02199213">
    <property type="status" value="NOT_ANNOTATED_CDS"/>
    <property type="molecule type" value="Genomic_DNA"/>
</dbReference>
<accession>T1GGT7</accession>
<dbReference type="InterPro" id="IPR052097">
    <property type="entry name" value="SET-MYND_domain_protein"/>
</dbReference>
<evidence type="ECO:0000313" key="5">
    <source>
        <dbReference type="Proteomes" id="UP000015102"/>
    </source>
</evidence>
<keyword evidence="5" id="KW-1185">Reference proteome</keyword>
<sequence>MKESGNAAFKAKKWLDAMILYSQSLIAVPLKENEEFASIVVANRSAALYHMNKFEDCLKDVARAFKLGYPKDKSYKLYEREAQSHLGLKNNEPAIAAFK</sequence>
<dbReference type="GO" id="GO:0042051">
    <property type="term" value="P:compound eye photoreceptor development"/>
    <property type="evidence" value="ECO:0007669"/>
    <property type="project" value="TreeGrafter"/>
</dbReference>
<dbReference type="PANTHER" id="PTHR46165">
    <property type="entry name" value="SET AND MYND DOMAIN-CONTAINING PROTEIN 4"/>
    <property type="match status" value="1"/>
</dbReference>
<dbReference type="Proteomes" id="UP000015102">
    <property type="component" value="Unassembled WGS sequence"/>
</dbReference>
<reference evidence="4" key="2">
    <citation type="submission" date="2015-06" db="UniProtKB">
        <authorList>
            <consortium name="EnsemblMetazoa"/>
        </authorList>
    </citation>
    <scope>IDENTIFICATION</scope>
</reference>
<proteinExistence type="predicted"/>
<keyword evidence="1" id="KW-0489">Methyltransferase</keyword>
<evidence type="ECO:0000256" key="2">
    <source>
        <dbReference type="ARBA" id="ARBA00022679"/>
    </source>
</evidence>
<name>T1GGT7_MEGSC</name>
<dbReference type="GO" id="GO:0005737">
    <property type="term" value="C:cytoplasm"/>
    <property type="evidence" value="ECO:0007669"/>
    <property type="project" value="TreeGrafter"/>
</dbReference>
<dbReference type="SUPFAM" id="SSF48452">
    <property type="entry name" value="TPR-like"/>
    <property type="match status" value="1"/>
</dbReference>
<protein>
    <submittedName>
        <fullName evidence="4">Uncharacterized protein</fullName>
    </submittedName>
</protein>
<dbReference type="InterPro" id="IPR011990">
    <property type="entry name" value="TPR-like_helical_dom_sf"/>
</dbReference>
<evidence type="ECO:0000313" key="4">
    <source>
        <dbReference type="EnsemblMetazoa" id="MESCA002618-PA"/>
    </source>
</evidence>